<keyword evidence="5 7" id="KW-0720">Serine protease</keyword>
<dbReference type="PANTHER" id="PTHR24252:SF7">
    <property type="entry name" value="HYALIN"/>
    <property type="match status" value="1"/>
</dbReference>
<dbReference type="FunFam" id="2.40.10.10:FF:000015">
    <property type="entry name" value="Atrial natriuretic peptide-converting enzyme"/>
    <property type="match status" value="1"/>
</dbReference>
<evidence type="ECO:0000256" key="5">
    <source>
        <dbReference type="ARBA" id="ARBA00022825"/>
    </source>
</evidence>
<dbReference type="InterPro" id="IPR009003">
    <property type="entry name" value="Peptidase_S1_PA"/>
</dbReference>
<feature type="chain" id="PRO_5044347521" evidence="8">
    <location>
        <begin position="19"/>
        <end position="307"/>
    </location>
</feature>
<sequence>MLIFVPFLLLNYLTNINGVDIGDYMNMGSLEIDSSEFGTIPGKKSTTCPCGWTNKRVGRIVGGSETGINEFPLMAGLANGDYGYIICGASIISPYHALTAAHCTINEKNNPLAVIVGEHDVMSNDETDATRMHKIKQIIEHEKYEQVNQQHDISLLVVETKIIFTNKVGPACLQTSRVNLLDQAVKVLGWGKLRARGHRSRTLQKVNLRVIPLEICAKTFAAEIPTKDSHQICTFNYRKDACQGDSGGPVLWLDPETNRYSLVGIVSFGSGCGSDSPGITTDVVYFNKWIQQKMTETNPEATTCVKQ</sequence>
<accession>A0AB38ZEH4</accession>
<evidence type="ECO:0000256" key="4">
    <source>
        <dbReference type="ARBA" id="ARBA00022801"/>
    </source>
</evidence>
<dbReference type="PROSITE" id="PS00134">
    <property type="entry name" value="TRYPSIN_HIS"/>
    <property type="match status" value="1"/>
</dbReference>
<evidence type="ECO:0000259" key="9">
    <source>
        <dbReference type="PROSITE" id="PS50240"/>
    </source>
</evidence>
<dbReference type="SMART" id="SM00020">
    <property type="entry name" value="Tryp_SPc"/>
    <property type="match status" value="1"/>
</dbReference>
<dbReference type="Gene3D" id="2.40.10.10">
    <property type="entry name" value="Trypsin-like serine proteases"/>
    <property type="match status" value="1"/>
</dbReference>
<evidence type="ECO:0000256" key="7">
    <source>
        <dbReference type="RuleBase" id="RU363034"/>
    </source>
</evidence>
<feature type="signal peptide" evidence="8">
    <location>
        <begin position="1"/>
        <end position="18"/>
    </location>
</feature>
<name>A0AB38ZEH4_9HEMI</name>
<dbReference type="PRINTS" id="PR00722">
    <property type="entry name" value="CHYMOTRYPSIN"/>
</dbReference>
<dbReference type="InterPro" id="IPR001254">
    <property type="entry name" value="Trypsin_dom"/>
</dbReference>
<dbReference type="InterPro" id="IPR033116">
    <property type="entry name" value="TRYPSIN_SER"/>
</dbReference>
<comment type="subcellular location">
    <subcellularLocation>
        <location evidence="1">Secreted</location>
    </subcellularLocation>
</comment>
<proteinExistence type="evidence at transcript level"/>
<reference evidence="10" key="1">
    <citation type="submission" date="2024-03" db="EMBL/GenBank/DDBJ databases">
        <authorList>
            <person name="Jin J.A."/>
            <person name="King G.A."/>
            <person name="Walker A."/>
        </authorList>
    </citation>
    <scope>NUCLEOTIDE SEQUENCE</scope>
</reference>
<feature type="domain" description="Peptidase S1" evidence="9">
    <location>
        <begin position="60"/>
        <end position="295"/>
    </location>
</feature>
<evidence type="ECO:0000256" key="2">
    <source>
        <dbReference type="ARBA" id="ARBA00022525"/>
    </source>
</evidence>
<dbReference type="AlphaFoldDB" id="A0AB38ZEH4"/>
<keyword evidence="3 7" id="KW-0645">Protease</keyword>
<keyword evidence="4 7" id="KW-0378">Hydrolase</keyword>
<keyword evidence="6" id="KW-1015">Disulfide bond</keyword>
<dbReference type="InterPro" id="IPR043504">
    <property type="entry name" value="Peptidase_S1_PA_chymotrypsin"/>
</dbReference>
<evidence type="ECO:0000256" key="6">
    <source>
        <dbReference type="ARBA" id="ARBA00023157"/>
    </source>
</evidence>
<dbReference type="PROSITE" id="PS00135">
    <property type="entry name" value="TRYPSIN_SER"/>
    <property type="match status" value="1"/>
</dbReference>
<dbReference type="GO" id="GO:0006508">
    <property type="term" value="P:proteolysis"/>
    <property type="evidence" value="ECO:0007669"/>
    <property type="project" value="UniProtKB-KW"/>
</dbReference>
<dbReference type="EMBL" id="PP510854">
    <property type="protein sequence ID" value="WXH71779.1"/>
    <property type="molecule type" value="mRNA"/>
</dbReference>
<keyword evidence="2" id="KW-0964">Secreted</keyword>
<evidence type="ECO:0000313" key="10">
    <source>
        <dbReference type="EMBL" id="WXH71779.1"/>
    </source>
</evidence>
<dbReference type="CDD" id="cd00190">
    <property type="entry name" value="Tryp_SPc"/>
    <property type="match status" value="1"/>
</dbReference>
<evidence type="ECO:0000256" key="8">
    <source>
        <dbReference type="SAM" id="SignalP"/>
    </source>
</evidence>
<keyword evidence="8" id="KW-0732">Signal</keyword>
<evidence type="ECO:0000256" key="1">
    <source>
        <dbReference type="ARBA" id="ARBA00004613"/>
    </source>
</evidence>
<dbReference type="PROSITE" id="PS50240">
    <property type="entry name" value="TRYPSIN_DOM"/>
    <property type="match status" value="1"/>
</dbReference>
<evidence type="ECO:0000256" key="3">
    <source>
        <dbReference type="ARBA" id="ARBA00022670"/>
    </source>
</evidence>
<dbReference type="Pfam" id="PF00089">
    <property type="entry name" value="Trypsin"/>
    <property type="match status" value="1"/>
</dbReference>
<dbReference type="GO" id="GO:0005576">
    <property type="term" value="C:extracellular region"/>
    <property type="evidence" value="ECO:0007669"/>
    <property type="project" value="UniProtKB-SubCell"/>
</dbReference>
<dbReference type="InterPro" id="IPR001314">
    <property type="entry name" value="Peptidase_S1A"/>
</dbReference>
<dbReference type="PANTHER" id="PTHR24252">
    <property type="entry name" value="ACROSIN-RELATED"/>
    <property type="match status" value="1"/>
</dbReference>
<dbReference type="SUPFAM" id="SSF50494">
    <property type="entry name" value="Trypsin-like serine proteases"/>
    <property type="match status" value="1"/>
</dbReference>
<organism evidence="10">
    <name type="scientific">Ectomocoris sp</name>
    <dbReference type="NCBI Taxonomy" id="3104572"/>
    <lineage>
        <taxon>Eukaryota</taxon>
        <taxon>Metazoa</taxon>
        <taxon>Ecdysozoa</taxon>
        <taxon>Arthropoda</taxon>
        <taxon>Hexapoda</taxon>
        <taxon>Insecta</taxon>
        <taxon>Pterygota</taxon>
        <taxon>Neoptera</taxon>
        <taxon>Paraneoptera</taxon>
        <taxon>Hemiptera</taxon>
        <taxon>Heteroptera</taxon>
        <taxon>Panheteroptera</taxon>
        <taxon>Cimicomorpha</taxon>
        <taxon>Reduviidae</taxon>
        <taxon>Peiratinae</taxon>
        <taxon>Ectomocoris</taxon>
    </lineage>
</organism>
<protein>
    <submittedName>
        <fullName evidence="10">Venom S1 protease 38</fullName>
    </submittedName>
</protein>
<dbReference type="GO" id="GO:0004252">
    <property type="term" value="F:serine-type endopeptidase activity"/>
    <property type="evidence" value="ECO:0007669"/>
    <property type="project" value="InterPro"/>
</dbReference>
<dbReference type="InterPro" id="IPR018114">
    <property type="entry name" value="TRYPSIN_HIS"/>
</dbReference>